<feature type="region of interest" description="Disordered" evidence="2">
    <location>
        <begin position="429"/>
        <end position="482"/>
    </location>
</feature>
<proteinExistence type="predicted"/>
<feature type="compositionally biased region" description="Basic and acidic residues" evidence="2">
    <location>
        <begin position="65"/>
        <end position="76"/>
    </location>
</feature>
<gene>
    <name evidence="3" type="ORF">M0812_26344</name>
</gene>
<comment type="caution">
    <text evidence="3">The sequence shown here is derived from an EMBL/GenBank/DDBJ whole genome shotgun (WGS) entry which is preliminary data.</text>
</comment>
<keyword evidence="1" id="KW-0103">Bromodomain</keyword>
<reference evidence="3" key="1">
    <citation type="submission" date="2022-08" db="EMBL/GenBank/DDBJ databases">
        <title>Novel sulphate-reducing endosymbionts in the free-living metamonad Anaeramoeba.</title>
        <authorList>
            <person name="Jerlstrom-Hultqvist J."/>
            <person name="Cepicka I."/>
            <person name="Gallot-Lavallee L."/>
            <person name="Salas-Leiva D."/>
            <person name="Curtis B.A."/>
            <person name="Zahonova K."/>
            <person name="Pipaliya S."/>
            <person name="Dacks J."/>
            <person name="Roger A.J."/>
        </authorList>
    </citation>
    <scope>NUCLEOTIDE SEQUENCE</scope>
    <source>
        <strain evidence="3">Busselton2</strain>
    </source>
</reference>
<feature type="region of interest" description="Disordered" evidence="2">
    <location>
        <begin position="1"/>
        <end position="27"/>
    </location>
</feature>
<feature type="compositionally biased region" description="Basic and acidic residues" evidence="2">
    <location>
        <begin position="237"/>
        <end position="257"/>
    </location>
</feature>
<feature type="region of interest" description="Disordered" evidence="2">
    <location>
        <begin position="214"/>
        <end position="334"/>
    </location>
</feature>
<dbReference type="InterPro" id="IPR036427">
    <property type="entry name" value="Bromodomain-like_sf"/>
</dbReference>
<dbReference type="Gene3D" id="1.20.920.10">
    <property type="entry name" value="Bromodomain-like"/>
    <property type="match status" value="1"/>
</dbReference>
<organism evidence="3 4">
    <name type="scientific">Anaeramoeba flamelloides</name>
    <dbReference type="NCBI Taxonomy" id="1746091"/>
    <lineage>
        <taxon>Eukaryota</taxon>
        <taxon>Metamonada</taxon>
        <taxon>Anaeramoebidae</taxon>
        <taxon>Anaeramoeba</taxon>
    </lineage>
</organism>
<feature type="region of interest" description="Disordered" evidence="2">
    <location>
        <begin position="564"/>
        <end position="646"/>
    </location>
</feature>
<protein>
    <submittedName>
        <fullName evidence="3">Uncharacterized protein</fullName>
    </submittedName>
</protein>
<feature type="region of interest" description="Disordered" evidence="2">
    <location>
        <begin position="160"/>
        <end position="196"/>
    </location>
</feature>
<feature type="compositionally biased region" description="Basic and acidic residues" evidence="2">
    <location>
        <begin position="309"/>
        <end position="329"/>
    </location>
</feature>
<feature type="compositionally biased region" description="Basic and acidic residues" evidence="2">
    <location>
        <begin position="279"/>
        <end position="300"/>
    </location>
</feature>
<feature type="compositionally biased region" description="Polar residues" evidence="2">
    <location>
        <begin position="160"/>
        <end position="179"/>
    </location>
</feature>
<name>A0AAV7YDY3_9EUKA</name>
<dbReference type="Proteomes" id="UP001146793">
    <property type="component" value="Unassembled WGS sequence"/>
</dbReference>
<dbReference type="EMBL" id="JANTQA010000063">
    <property type="protein sequence ID" value="KAJ3426776.1"/>
    <property type="molecule type" value="Genomic_DNA"/>
</dbReference>
<sequence length="646" mass="75864">MNNLSNIFFNPNSQQNTTRLKRRRKNTRTQGKLWIPKMLEFLETLIKSKPTKELFDSGEIVIEKPKPKTNNKKEEKKEEEEQLETRNPGADLRNAFGKIQLKLQNKSYARYEEVHSELSNILLQCLRNTASTSYYSHATKLQEIFDNEWPSVANTLRSLGRRSLTNRNNRKPTSNTNNRSMDRKSNQQELKDPNSIATQNFIDSIFNGTAKIIPSNKKNKKDQNSHKGVSVLSKQTTKSDDKEMKRKAINHKTEVKNSQKYQNFQAFGNKKGKGKGKEKKKEKEMEMEIKLKKKGNGNEKKKVKHKHNQKEYEKEKRTKTEKPLNKDQSYHSNHFSHQNTDIWKEIQKVGRSEGEAIIPPEVIQHTIRRYLAKNRGSKHYVKSLKHAYTLTQKISLGLLFLIYESTPPDRRFDNWQLIQKINQREKELVEINEEEENYSDDEEEGDDSNASGDEQNQDFNNNINSQNQKKKHNEISESNDNVSLEQKNFQEIRKQLLDDLTTLDEETLENLVGPYLEKIKEEKIKNGSFDNENDNSEQEIDLEEFPNEYILTLQKQVQELFTKRENNQNSELTNRNDLKTENIDRTERKRTLDQSEQSDTKNENNLQNFDNNNNIQFENQSDLGNTNKEENEDENENNDEDFSGFF</sequence>
<feature type="compositionally biased region" description="Basic and acidic residues" evidence="2">
    <location>
        <begin position="574"/>
        <end position="602"/>
    </location>
</feature>
<evidence type="ECO:0000256" key="1">
    <source>
        <dbReference type="ARBA" id="ARBA00023117"/>
    </source>
</evidence>
<feature type="compositionally biased region" description="Polar residues" evidence="2">
    <location>
        <begin position="1"/>
        <end position="15"/>
    </location>
</feature>
<feature type="region of interest" description="Disordered" evidence="2">
    <location>
        <begin position="65"/>
        <end position="88"/>
    </location>
</feature>
<dbReference type="AlphaFoldDB" id="A0AAV7YDY3"/>
<evidence type="ECO:0000256" key="2">
    <source>
        <dbReference type="SAM" id="MobiDB-lite"/>
    </source>
</evidence>
<feature type="compositionally biased region" description="Acidic residues" evidence="2">
    <location>
        <begin position="430"/>
        <end position="447"/>
    </location>
</feature>
<accession>A0AAV7YDY3</accession>
<feature type="compositionally biased region" description="Acidic residues" evidence="2">
    <location>
        <begin position="630"/>
        <end position="646"/>
    </location>
</feature>
<feature type="compositionally biased region" description="Low complexity" evidence="2">
    <location>
        <begin position="448"/>
        <end position="467"/>
    </location>
</feature>
<feature type="compositionally biased region" description="Low complexity" evidence="2">
    <location>
        <begin position="603"/>
        <end position="620"/>
    </location>
</feature>
<feature type="compositionally biased region" description="Basic and acidic residues" evidence="2">
    <location>
        <begin position="180"/>
        <end position="192"/>
    </location>
</feature>
<evidence type="ECO:0000313" key="4">
    <source>
        <dbReference type="Proteomes" id="UP001146793"/>
    </source>
</evidence>
<evidence type="ECO:0000313" key="3">
    <source>
        <dbReference type="EMBL" id="KAJ3426776.1"/>
    </source>
</evidence>